<keyword evidence="19" id="KW-1185">Reference proteome</keyword>
<dbReference type="GO" id="GO:0005524">
    <property type="term" value="F:ATP binding"/>
    <property type="evidence" value="ECO:0007669"/>
    <property type="project" value="UniProtKB-KW"/>
</dbReference>
<dbReference type="EMBL" id="FLRA01000018">
    <property type="protein sequence ID" value="SBT18267.1"/>
    <property type="molecule type" value="Genomic_DNA"/>
</dbReference>
<evidence type="ECO:0000313" key="18">
    <source>
        <dbReference type="EMBL" id="SBT22317.1"/>
    </source>
</evidence>
<keyword evidence="11 15" id="KW-1133">Transmembrane helix</keyword>
<dbReference type="InterPro" id="IPR005467">
    <property type="entry name" value="His_kinase_dom"/>
</dbReference>
<keyword evidence="5" id="KW-0597">Phosphoprotein</keyword>
<evidence type="ECO:0000256" key="5">
    <source>
        <dbReference type="ARBA" id="ARBA00022553"/>
    </source>
</evidence>
<keyword evidence="4" id="KW-1003">Cell membrane</keyword>
<keyword evidence="7 15" id="KW-0812">Transmembrane</keyword>
<evidence type="ECO:0000256" key="3">
    <source>
        <dbReference type="ARBA" id="ARBA00012438"/>
    </source>
</evidence>
<reference evidence="17 20" key="2">
    <citation type="submission" date="2016-06" db="EMBL/GenBank/DDBJ databases">
        <authorList>
            <person name="Kjaerup R.B."/>
            <person name="Dalgaard T.S."/>
            <person name="Juul-Madsen H.R."/>
        </authorList>
    </citation>
    <scope>NUCLEOTIDE SEQUENCE [LARGE SCALE GENOMIC DNA]</scope>
    <source>
        <strain evidence="17 20">CECT 5115</strain>
    </source>
</reference>
<dbReference type="InterPro" id="IPR029151">
    <property type="entry name" value="Sensor-like_sf"/>
</dbReference>
<dbReference type="AlphaFoldDB" id="A0A1C3JT16"/>
<keyword evidence="12" id="KW-0902">Two-component regulatory system</keyword>
<feature type="transmembrane region" description="Helical" evidence="15">
    <location>
        <begin position="176"/>
        <end position="195"/>
    </location>
</feature>
<evidence type="ECO:0000313" key="20">
    <source>
        <dbReference type="Proteomes" id="UP000092871"/>
    </source>
</evidence>
<comment type="subcellular location">
    <subcellularLocation>
        <location evidence="2">Cell membrane</location>
        <topology evidence="2">Multi-pass membrane protein</topology>
    </subcellularLocation>
</comment>
<evidence type="ECO:0000256" key="4">
    <source>
        <dbReference type="ARBA" id="ARBA00022475"/>
    </source>
</evidence>
<dbReference type="Pfam" id="PF02518">
    <property type="entry name" value="HATPase_c"/>
    <property type="match status" value="1"/>
</dbReference>
<feature type="domain" description="Histidine kinase" evidence="16">
    <location>
        <begin position="337"/>
        <end position="532"/>
    </location>
</feature>
<organism evidence="17 20">
    <name type="scientific">Marinomonas gallaica</name>
    <dbReference type="NCBI Taxonomy" id="1806667"/>
    <lineage>
        <taxon>Bacteria</taxon>
        <taxon>Pseudomonadati</taxon>
        <taxon>Pseudomonadota</taxon>
        <taxon>Gammaproteobacteria</taxon>
        <taxon>Oceanospirillales</taxon>
        <taxon>Oceanospirillaceae</taxon>
        <taxon>Marinomonas</taxon>
    </lineage>
</organism>
<evidence type="ECO:0000256" key="6">
    <source>
        <dbReference type="ARBA" id="ARBA00022679"/>
    </source>
</evidence>
<dbReference type="Gene3D" id="3.30.565.10">
    <property type="entry name" value="Histidine kinase-like ATPase, C-terminal domain"/>
    <property type="match status" value="1"/>
</dbReference>
<name>A0A1C3JT16_9GAMM</name>
<dbReference type="InterPro" id="IPR050428">
    <property type="entry name" value="TCS_sensor_his_kinase"/>
</dbReference>
<evidence type="ECO:0000313" key="19">
    <source>
        <dbReference type="Proteomes" id="UP000092840"/>
    </source>
</evidence>
<evidence type="ECO:0000259" key="16">
    <source>
        <dbReference type="PROSITE" id="PS50109"/>
    </source>
</evidence>
<feature type="coiled-coil region" evidence="14">
    <location>
        <begin position="311"/>
        <end position="338"/>
    </location>
</feature>
<keyword evidence="14" id="KW-0175">Coiled coil</keyword>
<keyword evidence="10" id="KW-0067">ATP-binding</keyword>
<reference evidence="18 19" key="1">
    <citation type="submission" date="2016-06" db="EMBL/GenBank/DDBJ databases">
        <authorList>
            <person name="Rodrigo-Torres L."/>
            <person name="Arahal D.R."/>
        </authorList>
    </citation>
    <scope>NUCLEOTIDE SEQUENCE [LARGE SCALE GENOMIC DNA]</scope>
    <source>
        <strain evidence="18 19">CECT 5116</strain>
    </source>
</reference>
<dbReference type="Proteomes" id="UP000092871">
    <property type="component" value="Unassembled WGS sequence"/>
</dbReference>
<dbReference type="EMBL" id="FLRB01000017">
    <property type="protein sequence ID" value="SBT22317.1"/>
    <property type="molecule type" value="Genomic_DNA"/>
</dbReference>
<dbReference type="SUPFAM" id="SSF55874">
    <property type="entry name" value="ATPase domain of HSP90 chaperone/DNA topoisomerase II/histidine kinase"/>
    <property type="match status" value="1"/>
</dbReference>
<dbReference type="InterPro" id="IPR016120">
    <property type="entry name" value="Sig_transdc_His_kin_SpoOB"/>
</dbReference>
<gene>
    <name evidence="17" type="primary">dpiB</name>
    <name evidence="17" type="ORF">MGA5115_02388</name>
    <name evidence="18" type="ORF">MGA5116_02933</name>
</gene>
<keyword evidence="8" id="KW-0547">Nucleotide-binding</keyword>
<keyword evidence="13 15" id="KW-0472">Membrane</keyword>
<dbReference type="Pfam" id="PF17203">
    <property type="entry name" value="sCache_3_2"/>
    <property type="match status" value="1"/>
</dbReference>
<dbReference type="Proteomes" id="UP000092840">
    <property type="component" value="Unassembled WGS sequence"/>
</dbReference>
<keyword evidence="9 17" id="KW-0418">Kinase</keyword>
<evidence type="ECO:0000256" key="7">
    <source>
        <dbReference type="ARBA" id="ARBA00022692"/>
    </source>
</evidence>
<dbReference type="RefSeq" id="WP_083203029.1">
    <property type="nucleotide sequence ID" value="NZ_FLRA01000018.1"/>
</dbReference>
<dbReference type="GO" id="GO:0005886">
    <property type="term" value="C:plasma membrane"/>
    <property type="evidence" value="ECO:0007669"/>
    <property type="project" value="UniProtKB-SubCell"/>
</dbReference>
<evidence type="ECO:0000256" key="14">
    <source>
        <dbReference type="SAM" id="Coils"/>
    </source>
</evidence>
<sequence>MIANTMTLKSYLTAIILITITLIIAVSGALLVFVTKQTYLDGISQRGTELASVLAEDSHIIQAVRRSNQGIDQSLQDYIETIRAKTDASYIVITDQQAIRLSHPLPQRVGKRFQGNDIYPTLEKGLTRTTVATGTLGSAIRNFAPIIENQQVIGAVSIGYLEQSVTDLLFNYYLEAMLWLGFIYIAAILLTLSLLSKLKRTFLDYEPEEIVQRFKEHSLLLGSIREGIIAIDRHHKVTAINDAACYWLAPDQDHHKLIGLPLNELSQTLALLIVDTLSHRSKHSVTLGRHDFAASLYPIQIEATHSGYLIVLNHEQNMSELEQELARTSAYANQLRSKTHEHNNKLNVLSGLLQAGNTQSAIDYLQQESDHHQNLLGALVRSIENSTVAGMLLAKYNTATDHNIDFTLDEDSQLKNYTQSSNDDLVSLIGNLIDNACDAALKRIKSAPEVSVFISDRTNYLMITVEDSGQGVDEKISQRIYDLGVSSKQNAPEHGFGLYLVSRIVSRYNGTLDWERSDHNTTVFSVYLDKRELEQ</sequence>
<evidence type="ECO:0000256" key="8">
    <source>
        <dbReference type="ARBA" id="ARBA00022741"/>
    </source>
</evidence>
<protein>
    <recommendedName>
        <fullName evidence="3">histidine kinase</fullName>
        <ecNumber evidence="3">2.7.13.3</ecNumber>
    </recommendedName>
</protein>
<dbReference type="Gene3D" id="3.30.450.20">
    <property type="entry name" value="PAS domain"/>
    <property type="match status" value="2"/>
</dbReference>
<proteinExistence type="predicted"/>
<accession>A0A1C3JT16</accession>
<evidence type="ECO:0000256" key="11">
    <source>
        <dbReference type="ARBA" id="ARBA00022989"/>
    </source>
</evidence>
<dbReference type="InterPro" id="IPR036890">
    <property type="entry name" value="HATPase_C_sf"/>
</dbReference>
<evidence type="ECO:0000256" key="12">
    <source>
        <dbReference type="ARBA" id="ARBA00023012"/>
    </source>
</evidence>
<evidence type="ECO:0000256" key="2">
    <source>
        <dbReference type="ARBA" id="ARBA00004651"/>
    </source>
</evidence>
<dbReference type="SUPFAM" id="SSF55890">
    <property type="entry name" value="Sporulation response regulatory protein Spo0B"/>
    <property type="match status" value="1"/>
</dbReference>
<evidence type="ECO:0000256" key="15">
    <source>
        <dbReference type="SAM" id="Phobius"/>
    </source>
</evidence>
<dbReference type="PROSITE" id="PS50109">
    <property type="entry name" value="HIS_KIN"/>
    <property type="match status" value="1"/>
</dbReference>
<dbReference type="GO" id="GO:0000155">
    <property type="term" value="F:phosphorelay sensor kinase activity"/>
    <property type="evidence" value="ECO:0007669"/>
    <property type="project" value="InterPro"/>
</dbReference>
<evidence type="ECO:0000256" key="10">
    <source>
        <dbReference type="ARBA" id="ARBA00022840"/>
    </source>
</evidence>
<feature type="transmembrane region" description="Helical" evidence="15">
    <location>
        <begin position="12"/>
        <end position="34"/>
    </location>
</feature>
<dbReference type="EC" id="2.7.13.3" evidence="3"/>
<evidence type="ECO:0000256" key="9">
    <source>
        <dbReference type="ARBA" id="ARBA00022777"/>
    </source>
</evidence>
<comment type="catalytic activity">
    <reaction evidence="1">
        <text>ATP + protein L-histidine = ADP + protein N-phospho-L-histidine.</text>
        <dbReference type="EC" id="2.7.13.3"/>
    </reaction>
</comment>
<dbReference type="InterPro" id="IPR033463">
    <property type="entry name" value="sCache_3"/>
</dbReference>
<dbReference type="PANTHER" id="PTHR45436:SF15">
    <property type="entry name" value="SENSOR HISTIDINE KINASE CUSS"/>
    <property type="match status" value="1"/>
</dbReference>
<dbReference type="PANTHER" id="PTHR45436">
    <property type="entry name" value="SENSOR HISTIDINE KINASE YKOH"/>
    <property type="match status" value="1"/>
</dbReference>
<evidence type="ECO:0000256" key="1">
    <source>
        <dbReference type="ARBA" id="ARBA00000085"/>
    </source>
</evidence>
<dbReference type="SUPFAM" id="SSF103190">
    <property type="entry name" value="Sensory domain-like"/>
    <property type="match status" value="1"/>
</dbReference>
<evidence type="ECO:0000313" key="17">
    <source>
        <dbReference type="EMBL" id="SBT18267.1"/>
    </source>
</evidence>
<dbReference type="InterPro" id="IPR003594">
    <property type="entry name" value="HATPase_dom"/>
</dbReference>
<dbReference type="OrthoDB" id="9792686at2"/>
<dbReference type="SMART" id="SM00387">
    <property type="entry name" value="HATPase_c"/>
    <property type="match status" value="1"/>
</dbReference>
<keyword evidence="6 17" id="KW-0808">Transferase</keyword>
<evidence type="ECO:0000256" key="13">
    <source>
        <dbReference type="ARBA" id="ARBA00023136"/>
    </source>
</evidence>